<accession>A0A9X3IHC9</accession>
<evidence type="ECO:0000313" key="2">
    <source>
        <dbReference type="Proteomes" id="UP001146019"/>
    </source>
</evidence>
<protein>
    <submittedName>
        <fullName evidence="1">Uncharacterized protein</fullName>
    </submittedName>
</protein>
<dbReference type="AlphaFoldDB" id="A0A9X3IHC9"/>
<name>A0A9X3IHC9_9GAMM</name>
<gene>
    <name evidence="1" type="ORF">OSH00_05355</name>
</gene>
<evidence type="ECO:0000313" key="1">
    <source>
        <dbReference type="EMBL" id="MCX5467169.1"/>
    </source>
</evidence>
<dbReference type="Proteomes" id="UP001146019">
    <property type="component" value="Unassembled WGS sequence"/>
</dbReference>
<proteinExistence type="predicted"/>
<dbReference type="EMBL" id="JAPKMY010000002">
    <property type="protein sequence ID" value="MCX5467169.1"/>
    <property type="molecule type" value="Genomic_DNA"/>
</dbReference>
<dbReference type="RefSeq" id="WP_266129569.1">
    <property type="nucleotide sequence ID" value="NZ_JAPKMY010000002.1"/>
</dbReference>
<keyword evidence="2" id="KW-1185">Reference proteome</keyword>
<reference evidence="1" key="1">
    <citation type="submission" date="2022-11" db="EMBL/GenBank/DDBJ databases">
        <title>Biodiversity and phylogenetic relationships of bacteria.</title>
        <authorList>
            <person name="Machado R.A.R."/>
            <person name="Bhat A."/>
            <person name="Loulou A."/>
            <person name="Kallel S."/>
        </authorList>
    </citation>
    <scope>NUCLEOTIDE SEQUENCE</scope>
    <source>
        <strain evidence="1">A-IN1</strain>
    </source>
</reference>
<comment type="caution">
    <text evidence="1">The sequence shown here is derived from an EMBL/GenBank/DDBJ whole genome shotgun (WGS) entry which is preliminary data.</text>
</comment>
<sequence>MLKKFFFGLLLSISISQIAFGIEGVIGRKIVHVGCNAYNGTCFIKLNGSAIGSTLKCLVGETNEFRFDSSTTVGRRTYASLYGAFIAKKTVDVHLDGCFDNKPTLVWFHIY</sequence>
<organism evidence="1 2">
    <name type="scientific">Acinetobacter nematophilus</name>
    <dbReference type="NCBI Taxonomy" id="2994642"/>
    <lineage>
        <taxon>Bacteria</taxon>
        <taxon>Pseudomonadati</taxon>
        <taxon>Pseudomonadota</taxon>
        <taxon>Gammaproteobacteria</taxon>
        <taxon>Moraxellales</taxon>
        <taxon>Moraxellaceae</taxon>
        <taxon>Acinetobacter</taxon>
    </lineage>
</organism>